<reference evidence="1" key="1">
    <citation type="submission" date="2021-02" db="EMBL/GenBank/DDBJ databases">
        <authorList>
            <person name="Dougan E. K."/>
            <person name="Rhodes N."/>
            <person name="Thang M."/>
            <person name="Chan C."/>
        </authorList>
    </citation>
    <scope>NUCLEOTIDE SEQUENCE</scope>
</reference>
<evidence type="ECO:0000313" key="2">
    <source>
        <dbReference type="Proteomes" id="UP000654075"/>
    </source>
</evidence>
<dbReference type="EMBL" id="CAJNNV010006628">
    <property type="protein sequence ID" value="CAE8593852.1"/>
    <property type="molecule type" value="Genomic_DNA"/>
</dbReference>
<protein>
    <submittedName>
        <fullName evidence="1">Uncharacterized protein</fullName>
    </submittedName>
</protein>
<feature type="non-terminal residue" evidence="1">
    <location>
        <position position="1"/>
    </location>
</feature>
<keyword evidence="2" id="KW-1185">Reference proteome</keyword>
<name>A0A813DWJ8_POLGL</name>
<dbReference type="Proteomes" id="UP000654075">
    <property type="component" value="Unassembled WGS sequence"/>
</dbReference>
<accession>A0A813DWJ8</accession>
<evidence type="ECO:0000313" key="1">
    <source>
        <dbReference type="EMBL" id="CAE8593852.1"/>
    </source>
</evidence>
<organism evidence="1 2">
    <name type="scientific">Polarella glacialis</name>
    <name type="common">Dinoflagellate</name>
    <dbReference type="NCBI Taxonomy" id="89957"/>
    <lineage>
        <taxon>Eukaryota</taxon>
        <taxon>Sar</taxon>
        <taxon>Alveolata</taxon>
        <taxon>Dinophyceae</taxon>
        <taxon>Suessiales</taxon>
        <taxon>Suessiaceae</taxon>
        <taxon>Polarella</taxon>
    </lineage>
</organism>
<dbReference type="OrthoDB" id="420948at2759"/>
<gene>
    <name evidence="1" type="ORF">PGLA1383_LOCUS12436</name>
</gene>
<sequence>LEVGARVQAVRPVGYDSWSPVVAGATGTVLGPANEEPLARLLVRWDSPSAGGAPKEREVRADDVVLVIAGGFRRGESVAAAKDLRVKGVVVVKQGVVGTIVGQSATDPAGRVTVAFARREDGRCNNLNVVPAEIQRMPCTGGLVPGDRVAALRQLLVVPKGTTGTVIGPSCSQSARVAVRFTPVERSGEEGGDEEVVLHVEPEDLRVLNAVAEDVDDCNNLDREDDTEDVALPIIAGGYNRGDSVAATRDLCVGGNVVVRANVLGSVVGPSSQDPASRVTVAFAWREDGKTNNLNVITSEIRP</sequence>
<proteinExistence type="predicted"/>
<feature type="non-terminal residue" evidence="1">
    <location>
        <position position="303"/>
    </location>
</feature>
<dbReference type="AlphaFoldDB" id="A0A813DWJ8"/>
<comment type="caution">
    <text evidence="1">The sequence shown here is derived from an EMBL/GenBank/DDBJ whole genome shotgun (WGS) entry which is preliminary data.</text>
</comment>